<keyword evidence="4 7" id="KW-1133">Transmembrane helix</keyword>
<accession>A0A172WU98</accession>
<evidence type="ECO:0000256" key="7">
    <source>
        <dbReference type="SAM" id="Phobius"/>
    </source>
</evidence>
<sequence length="158" mass="17511">MFDNQLFSWLHLLVGWLLQPVTWGLFGLLALAICDAGVAMGERLGGLRRWRQLPAAEIERRARRRLDRADLVARIGPMLGLMGTLIPLGPGLAALGDGNVQILSVAMRVAFDTTVLGLLIGVLGFALGRLRRRWYDELLDELEARSIKERDDEPALAL</sequence>
<evidence type="ECO:0000256" key="6">
    <source>
        <dbReference type="RuleBase" id="RU004057"/>
    </source>
</evidence>
<dbReference type="GO" id="GO:0005886">
    <property type="term" value="C:plasma membrane"/>
    <property type="evidence" value="ECO:0007669"/>
    <property type="project" value="UniProtKB-SubCell"/>
</dbReference>
<dbReference type="Proteomes" id="UP000077787">
    <property type="component" value="Chromosome"/>
</dbReference>
<evidence type="ECO:0000256" key="5">
    <source>
        <dbReference type="ARBA" id="ARBA00023136"/>
    </source>
</evidence>
<keyword evidence="2" id="KW-1003">Cell membrane</keyword>
<evidence type="ECO:0000256" key="3">
    <source>
        <dbReference type="ARBA" id="ARBA00022692"/>
    </source>
</evidence>
<dbReference type="InterPro" id="IPR002898">
    <property type="entry name" value="MotA_ExbB_proton_chnl"/>
</dbReference>
<keyword evidence="9" id="KW-0969">Cilium</keyword>
<feature type="transmembrane region" description="Helical" evidence="7">
    <location>
        <begin position="20"/>
        <end position="41"/>
    </location>
</feature>
<organism evidence="9 10">
    <name type="scientific">Stutzerimonas stutzeri</name>
    <name type="common">Pseudomonas stutzeri</name>
    <dbReference type="NCBI Taxonomy" id="316"/>
    <lineage>
        <taxon>Bacteria</taxon>
        <taxon>Pseudomonadati</taxon>
        <taxon>Pseudomonadota</taxon>
        <taxon>Gammaproteobacteria</taxon>
        <taxon>Pseudomonadales</taxon>
        <taxon>Pseudomonadaceae</taxon>
        <taxon>Stutzerimonas</taxon>
    </lineage>
</organism>
<proteinExistence type="inferred from homology"/>
<dbReference type="Pfam" id="PF01618">
    <property type="entry name" value="MotA_ExbB"/>
    <property type="match status" value="1"/>
</dbReference>
<evidence type="ECO:0000313" key="9">
    <source>
        <dbReference type="EMBL" id="ANF27084.1"/>
    </source>
</evidence>
<feature type="transmembrane region" description="Helical" evidence="7">
    <location>
        <begin position="71"/>
        <end position="93"/>
    </location>
</feature>
<dbReference type="RefSeq" id="WP_045427571.1">
    <property type="nucleotide sequence ID" value="NZ_CP015641.1"/>
</dbReference>
<protein>
    <submittedName>
        <fullName evidence="9">Flagellar motor protein MotA</fullName>
    </submittedName>
</protein>
<name>A0A172WU98_STUST</name>
<dbReference type="PANTHER" id="PTHR30625">
    <property type="entry name" value="PROTEIN TOLQ"/>
    <property type="match status" value="1"/>
</dbReference>
<gene>
    <name evidence="9" type="ORF">PS273GM_19065</name>
</gene>
<comment type="similarity">
    <text evidence="6">Belongs to the exbB/tolQ family.</text>
</comment>
<dbReference type="AlphaFoldDB" id="A0A172WU98"/>
<keyword evidence="9" id="KW-0966">Cell projection</keyword>
<dbReference type="GO" id="GO:0017038">
    <property type="term" value="P:protein import"/>
    <property type="evidence" value="ECO:0007669"/>
    <property type="project" value="TreeGrafter"/>
</dbReference>
<dbReference type="PANTHER" id="PTHR30625:SF3">
    <property type="entry name" value="TOL-PAL SYSTEM PROTEIN TOLQ"/>
    <property type="match status" value="1"/>
</dbReference>
<evidence type="ECO:0000313" key="10">
    <source>
        <dbReference type="Proteomes" id="UP000077787"/>
    </source>
</evidence>
<dbReference type="EMBL" id="CP015641">
    <property type="protein sequence ID" value="ANF27084.1"/>
    <property type="molecule type" value="Genomic_DNA"/>
</dbReference>
<feature type="domain" description="MotA/TolQ/ExbB proton channel" evidence="8">
    <location>
        <begin position="48"/>
        <end position="143"/>
    </location>
</feature>
<keyword evidence="6" id="KW-0813">Transport</keyword>
<evidence type="ECO:0000256" key="1">
    <source>
        <dbReference type="ARBA" id="ARBA00004651"/>
    </source>
</evidence>
<keyword evidence="5 7" id="KW-0472">Membrane</keyword>
<evidence type="ECO:0000259" key="8">
    <source>
        <dbReference type="Pfam" id="PF01618"/>
    </source>
</evidence>
<dbReference type="OrthoDB" id="3178152at2"/>
<reference evidence="9 10" key="1">
    <citation type="submission" date="2016-05" db="EMBL/GenBank/DDBJ databases">
        <title>Genome sequence of Pseudomonas stutzeri 273 and identification of the exopolysaccharide biosynthesis locus.</title>
        <authorList>
            <person name="Wu S."/>
            <person name="Sun C."/>
        </authorList>
    </citation>
    <scope>NUCLEOTIDE SEQUENCE [LARGE SCALE GENOMIC DNA]</scope>
    <source>
        <strain evidence="9 10">273</strain>
    </source>
</reference>
<comment type="subcellular location">
    <subcellularLocation>
        <location evidence="1">Cell membrane</location>
        <topology evidence="1">Multi-pass membrane protein</topology>
    </subcellularLocation>
    <subcellularLocation>
        <location evidence="6">Membrane</location>
        <topology evidence="6">Multi-pass membrane protein</topology>
    </subcellularLocation>
</comment>
<dbReference type="InterPro" id="IPR050790">
    <property type="entry name" value="ExbB/TolQ_transport"/>
</dbReference>
<feature type="transmembrane region" description="Helical" evidence="7">
    <location>
        <begin position="105"/>
        <end position="127"/>
    </location>
</feature>
<keyword evidence="9" id="KW-0282">Flagellum</keyword>
<evidence type="ECO:0000256" key="2">
    <source>
        <dbReference type="ARBA" id="ARBA00022475"/>
    </source>
</evidence>
<keyword evidence="3 7" id="KW-0812">Transmembrane</keyword>
<evidence type="ECO:0000256" key="4">
    <source>
        <dbReference type="ARBA" id="ARBA00022989"/>
    </source>
</evidence>
<keyword evidence="6" id="KW-0653">Protein transport</keyword>